<evidence type="ECO:0000256" key="1">
    <source>
        <dbReference type="ARBA" id="ARBA00010556"/>
    </source>
</evidence>
<dbReference type="InterPro" id="IPR008930">
    <property type="entry name" value="Terpenoid_cyclase/PrenylTrfase"/>
</dbReference>
<dbReference type="InterPro" id="IPR051802">
    <property type="entry name" value="YfhM-like"/>
</dbReference>
<dbReference type="Proteomes" id="UP001139103">
    <property type="component" value="Unassembled WGS sequence"/>
</dbReference>
<evidence type="ECO:0000313" key="5">
    <source>
        <dbReference type="Proteomes" id="UP001139103"/>
    </source>
</evidence>
<name>A0A9X1SIF4_9BACT</name>
<dbReference type="InterPro" id="IPR041555">
    <property type="entry name" value="MG3"/>
</dbReference>
<dbReference type="CDD" id="cd02891">
    <property type="entry name" value="A2M_like"/>
    <property type="match status" value="1"/>
</dbReference>
<protein>
    <submittedName>
        <fullName evidence="4">Alpha-2-macroglobulin</fullName>
    </submittedName>
</protein>
<evidence type="ECO:0000259" key="3">
    <source>
        <dbReference type="SMART" id="SM01360"/>
    </source>
</evidence>
<comment type="similarity">
    <text evidence="1">Belongs to the protease inhibitor I39 (alpha-2-macroglobulin) family. Bacterial alpha-2-macroglobulin subfamily.</text>
</comment>
<dbReference type="PANTHER" id="PTHR40094">
    <property type="entry name" value="ALPHA-2-MACROGLOBULIN HOMOLOG"/>
    <property type="match status" value="1"/>
</dbReference>
<dbReference type="Pfam" id="PF07678">
    <property type="entry name" value="TED_complement"/>
    <property type="match status" value="1"/>
</dbReference>
<dbReference type="Gene3D" id="2.60.40.10">
    <property type="entry name" value="Immunoglobulins"/>
    <property type="match status" value="1"/>
</dbReference>
<dbReference type="Gene3D" id="1.50.10.20">
    <property type="match status" value="1"/>
</dbReference>
<dbReference type="Gene3D" id="2.60.40.1930">
    <property type="match status" value="1"/>
</dbReference>
<dbReference type="Pfam" id="PF01835">
    <property type="entry name" value="MG2"/>
    <property type="match status" value="1"/>
</dbReference>
<feature type="domain" description="Alpha-2-macroglobulin" evidence="3">
    <location>
        <begin position="1288"/>
        <end position="1378"/>
    </location>
</feature>
<proteinExistence type="inferred from homology"/>
<keyword evidence="5" id="KW-1185">Reference proteome</keyword>
<evidence type="ECO:0000313" key="4">
    <source>
        <dbReference type="EMBL" id="MCC9628004.1"/>
    </source>
</evidence>
<dbReference type="SMART" id="SM01419">
    <property type="entry name" value="Thiol-ester_cl"/>
    <property type="match status" value="1"/>
</dbReference>
<dbReference type="EMBL" id="JAJKFT010000004">
    <property type="protein sequence ID" value="MCC9628004.1"/>
    <property type="molecule type" value="Genomic_DNA"/>
</dbReference>
<dbReference type="SUPFAM" id="SSF48239">
    <property type="entry name" value="Terpenoid cyclases/Protein prenyltransferases"/>
    <property type="match status" value="1"/>
</dbReference>
<reference evidence="4" key="1">
    <citation type="submission" date="2021-11" db="EMBL/GenBank/DDBJ databases">
        <title>Genome sequence.</title>
        <authorList>
            <person name="Sun Q."/>
        </authorList>
    </citation>
    <scope>NUCLEOTIDE SEQUENCE</scope>
    <source>
        <strain evidence="4">JC732</strain>
    </source>
</reference>
<feature type="domain" description="Alpha-2-macroglobulin bait region" evidence="2">
    <location>
        <begin position="1007"/>
        <end position="1148"/>
    </location>
</feature>
<dbReference type="GO" id="GO:0004866">
    <property type="term" value="F:endopeptidase inhibitor activity"/>
    <property type="evidence" value="ECO:0007669"/>
    <property type="project" value="InterPro"/>
</dbReference>
<dbReference type="Pfam" id="PF17973">
    <property type="entry name" value="bMG10"/>
    <property type="match status" value="1"/>
</dbReference>
<dbReference type="InterPro" id="IPR041246">
    <property type="entry name" value="Bact_MG10"/>
</dbReference>
<dbReference type="SMART" id="SM01359">
    <property type="entry name" value="A2M_N_2"/>
    <property type="match status" value="1"/>
</dbReference>
<accession>A0A9X1SIF4</accession>
<dbReference type="Pfam" id="PF00207">
    <property type="entry name" value="A2M"/>
    <property type="match status" value="1"/>
</dbReference>
<dbReference type="Pfam" id="PF07703">
    <property type="entry name" value="A2M_BRD"/>
    <property type="match status" value="1"/>
</dbReference>
<dbReference type="GO" id="GO:0005615">
    <property type="term" value="C:extracellular space"/>
    <property type="evidence" value="ECO:0007669"/>
    <property type="project" value="InterPro"/>
</dbReference>
<dbReference type="InterPro" id="IPR011626">
    <property type="entry name" value="Alpha-macroglobulin_TED"/>
</dbReference>
<evidence type="ECO:0000259" key="2">
    <source>
        <dbReference type="SMART" id="SM01359"/>
    </source>
</evidence>
<dbReference type="InterPro" id="IPR001599">
    <property type="entry name" value="Macroglobln_a2"/>
</dbReference>
<dbReference type="RefSeq" id="WP_230216883.1">
    <property type="nucleotide sequence ID" value="NZ_JAJKFT010000004.1"/>
</dbReference>
<dbReference type="Pfam" id="PF17791">
    <property type="entry name" value="MG3"/>
    <property type="match status" value="1"/>
</dbReference>
<sequence>MILAVIGVLGALLAGQLGSLVVQNQPIDFAQLDKLYRDGNYKEAYEQGRPLFLKADTDANEIRSHLYQMISSLQQLARVDEQADFLEEVVAAHPEKWQVLAGVASQYQGIQHYGQMIDNKFVRGGRRNRGQWTNSVERDRVRAMQLYEQALPLVAKENQKGAVASFYQELAQFVLNGRGYGQAWRLQYLTETDKLPDYEEGYGHGGSTQGAPVDENGKPIYYSEPKSWKEAANDGERWRWALAMMVENQPAMKGAALRQRADFAMQQFGVQTMQQFGFFPRGGQQDDKPETGTYALHTLKENETIARLANGVRRFEIPDEFNHIALYKQILELKNDGYVESTYMQLAGIFENRRQYPRAAQLWRDAIAKFGPGANNFRKDRLNQIVGNWGQFQGGEIAAAGQGAQLQYLFRNGKKVSLTASPIDVEKLLTDVKNYLKSNPDRVDYQQVNIQDLGSRIIHQGGGKYVGKPVAQWSVDLAPRENHFDKRVTIAAPLQNAGAYLVKAKMEGGNEVDIVVWIADSAIVSKQLDQAKLYYVADAVTGKALSGVNVEFFGFRQDNIRGTNKFKVTTKNFAEKTDADGQIKIDKSKIDDRMQWIIMARPQGHGLAYMGFDGIWFGQRHDPEYNETKAFLITDRPVYRPDQTANFKFWIGHAQYDKEGPNPFANRQFRVQINDPQGEKVYEKHLTTDEFGGMVGEWPIPADAKLGSYSIYTDHGGGSFRVEEYKKPEYEVKVDAPTEPVMLGEKIEATITAKYFFGAPVTNATVKYKIMRSDYRQDWYPIAPWDWFYGKGYWWFAYDYNWYPGYRSWVGCTRPYPFWFPFPQNPPELVSEQEVEIGADGTVKVEIDTELAKAIHADKDHKYSITAEVRDESRRTIVGSGDVLVAREPFKVFTWLDRGYYQVGDTIQANIKAQTLDGKPVSGPAELVLYKITYDKDRQPVETKVQTWKQEVGPEGLTHLQMEATAAGQYRLSAKVTDSKGHEIEGAFIFTIIGAGFTGSDYRFNHLELIPDKKEYAPGDTVKLQINTDRPGTTVLLFLRPTNGVYLPPQRLELAGKSTVVDVAVVKKDMPNFFVEAVTVYDGAVYQETKEIVVPPEKRIINVAVDPSSKEYKPGEEATVKIKLTDATGEPFFGSTVVSIYDKAVEYISGGSNVGDIREFFWKWRRHHHPSTGDSLSKASYNLNPPGKPGMSFLGVFGQGVADELAKEKEMSDRGGVAQNAMMEGMAAPMSAAPGMMMARGAMAKSESATMAMDAVSGFAAAAPGGGEAQQQAAQTVEPTVRTNFADTALWVGALTTNKQGEAEVSLKMPENLTTWKVKTWAMGDGTRVGSGEAEVITTKNLLIRLQAPRFFVQTDEVVLSANVHNYLKTAKAVQVSLETPGGLLEHLDPSEQAVKIEAGGELRVDWRVKVLSEGTAVIRMKALTDEESDAMEMSFPVKVHGLLKTESWAGTVQPEVDTASLTVTVPQQRRIDDSRLVVRYTPTLAGAMVDALPYMVDYPYGCTEQTLNRFLPTVITQKVLLDMQLDLKAIQEKRNNLNAQELGDPAERAKQWKRFERNPVFEIETVRKMVADGVQRLTDMQNADGGWGWFSGYYERSYAHTTAVVVHGLQVAQENDVAIVPGVINGGLDWLSSYQAAEVQKLQNADGQKHPWKTTADNVDAFVYMILVDAGRENRAMRDFLYRDRTHLSVYAKAMYALGLHKMQDADKLAMLQRNIEQYLVTDLENETAYLKMPEDNYWWNWYGDPIEANAYYLKLLTKVDPQSKTSPRLVKYLLNNRKHATYWASTRDTSLCIEAMSDYLRATGEMKPDMTVEIWIDGEKKGATEFTKENLFTVDNTFELIGKNVTGGDHKIEIRRQGEGAVYFNAYLTNFTLEDFITKAGLEVKVERRFYKLVPEEKEIKVAGDRGQAVNQRVEKYRREPLEVGAQLVSGDLVEIELVLESKNDYEYVMFEDQKAAGFEAVDLRSGYDGNSLGAYKELRDDRVTFFVRQLPRGKHSLTYKLRAEIPGKFSALPAIAQAMYAPELVGNSDEMKISIIDQE</sequence>
<comment type="caution">
    <text evidence="4">The sequence shown here is derived from an EMBL/GenBank/DDBJ whole genome shotgun (WGS) entry which is preliminary data.</text>
</comment>
<gene>
    <name evidence="4" type="ORF">LOC68_06325</name>
</gene>
<dbReference type="InterPro" id="IPR011625">
    <property type="entry name" value="A2M_N_BRD"/>
</dbReference>
<dbReference type="InterPro" id="IPR047565">
    <property type="entry name" value="Alpha-macroglob_thiol-ester_cl"/>
</dbReference>
<dbReference type="Gene3D" id="2.20.130.20">
    <property type="match status" value="1"/>
</dbReference>
<organism evidence="4 5">
    <name type="scientific">Blastopirellula sediminis</name>
    <dbReference type="NCBI Taxonomy" id="2894196"/>
    <lineage>
        <taxon>Bacteria</taxon>
        <taxon>Pseudomonadati</taxon>
        <taxon>Planctomycetota</taxon>
        <taxon>Planctomycetia</taxon>
        <taxon>Pirellulales</taxon>
        <taxon>Pirellulaceae</taxon>
        <taxon>Blastopirellula</taxon>
    </lineage>
</organism>
<dbReference type="PANTHER" id="PTHR40094:SF1">
    <property type="entry name" value="UBIQUITIN DOMAIN-CONTAINING PROTEIN"/>
    <property type="match status" value="1"/>
</dbReference>
<dbReference type="InterPro" id="IPR002890">
    <property type="entry name" value="MG2"/>
</dbReference>
<dbReference type="SMART" id="SM01360">
    <property type="entry name" value="A2M"/>
    <property type="match status" value="1"/>
</dbReference>
<dbReference type="InterPro" id="IPR013783">
    <property type="entry name" value="Ig-like_fold"/>
</dbReference>